<feature type="transmembrane region" description="Helical" evidence="7">
    <location>
        <begin position="192"/>
        <end position="209"/>
    </location>
</feature>
<evidence type="ECO:0000256" key="3">
    <source>
        <dbReference type="ARBA" id="ARBA00022475"/>
    </source>
</evidence>
<keyword evidence="3" id="KW-1003">Cell membrane</keyword>
<gene>
    <name evidence="9" type="ORF">HCU73_12910</name>
</gene>
<feature type="domain" description="ABC transmembrane type-1" evidence="8">
    <location>
        <begin position="83"/>
        <end position="271"/>
    </location>
</feature>
<evidence type="ECO:0000256" key="1">
    <source>
        <dbReference type="ARBA" id="ARBA00004651"/>
    </source>
</evidence>
<dbReference type="GO" id="GO:0005886">
    <property type="term" value="C:plasma membrane"/>
    <property type="evidence" value="ECO:0007669"/>
    <property type="project" value="UniProtKB-SubCell"/>
</dbReference>
<dbReference type="InterPro" id="IPR035906">
    <property type="entry name" value="MetI-like_sf"/>
</dbReference>
<feature type="transmembrane region" description="Helical" evidence="7">
    <location>
        <begin position="34"/>
        <end position="53"/>
    </location>
</feature>
<dbReference type="PANTHER" id="PTHR30151:SF41">
    <property type="entry name" value="ABC TRANSPORTER PERMEASE PROTEIN"/>
    <property type="match status" value="1"/>
</dbReference>
<protein>
    <submittedName>
        <fullName evidence="9">ABC transporter permease</fullName>
    </submittedName>
</protein>
<dbReference type="RefSeq" id="WP_168623873.1">
    <property type="nucleotide sequence ID" value="NZ_JAAZQQ010000004.1"/>
</dbReference>
<accession>A0A7X6H1M1</accession>
<evidence type="ECO:0000256" key="6">
    <source>
        <dbReference type="ARBA" id="ARBA00023136"/>
    </source>
</evidence>
<evidence type="ECO:0000313" key="10">
    <source>
        <dbReference type="Proteomes" id="UP000526408"/>
    </source>
</evidence>
<proteinExistence type="inferred from homology"/>
<dbReference type="InterPro" id="IPR000515">
    <property type="entry name" value="MetI-like"/>
</dbReference>
<dbReference type="GO" id="GO:0055085">
    <property type="term" value="P:transmembrane transport"/>
    <property type="evidence" value="ECO:0007669"/>
    <property type="project" value="InterPro"/>
</dbReference>
<dbReference type="PROSITE" id="PS50928">
    <property type="entry name" value="ABC_TM1"/>
    <property type="match status" value="1"/>
</dbReference>
<dbReference type="EMBL" id="JAAZQQ010000004">
    <property type="protein sequence ID" value="NKX45488.1"/>
    <property type="molecule type" value="Genomic_DNA"/>
</dbReference>
<organism evidence="9 10">
    <name type="scientific">Roseicyclus persicicus</name>
    <dbReference type="NCBI Taxonomy" id="2650661"/>
    <lineage>
        <taxon>Bacteria</taxon>
        <taxon>Pseudomonadati</taxon>
        <taxon>Pseudomonadota</taxon>
        <taxon>Alphaproteobacteria</taxon>
        <taxon>Rhodobacterales</taxon>
        <taxon>Roseobacteraceae</taxon>
        <taxon>Roseicyclus</taxon>
    </lineage>
</organism>
<keyword evidence="5 7" id="KW-1133">Transmembrane helix</keyword>
<evidence type="ECO:0000313" key="9">
    <source>
        <dbReference type="EMBL" id="NKX45488.1"/>
    </source>
</evidence>
<evidence type="ECO:0000259" key="8">
    <source>
        <dbReference type="PROSITE" id="PS50928"/>
    </source>
</evidence>
<evidence type="ECO:0000256" key="5">
    <source>
        <dbReference type="ARBA" id="ARBA00022989"/>
    </source>
</evidence>
<feature type="transmembrane region" description="Helical" evidence="7">
    <location>
        <begin position="215"/>
        <end position="237"/>
    </location>
</feature>
<reference evidence="9 10" key="1">
    <citation type="submission" date="2020-04" db="EMBL/GenBank/DDBJ databases">
        <authorList>
            <person name="Yoon J."/>
        </authorList>
    </citation>
    <scope>NUCLEOTIDE SEQUENCE [LARGE SCALE GENOMIC DNA]</scope>
    <source>
        <strain evidence="9 10">KMU-115</strain>
    </source>
</reference>
<keyword evidence="4 7" id="KW-0812">Transmembrane</keyword>
<sequence>MSLADDRGLALGGTRDEDEIRRARAARVERTAKWALPLVIMVLAILGWGWIVTANEIPHYILPGPDRVWDSLVTDWGILLEAAYLTGWITLVALVLAVVGGAGLAILFNQSRMLELSFYPYAVILQVTPVVSIAPLIFIYVDSKIAGMLLCAWLVAFFPVLSSTTLGLNSVDHNLRDLFRIYGANRWQRLRYLQLPSALPYFLGGLRIAGGLSLIGAVVAELVAGTGGIGTGLAFRIQEAGYRLNIARMFAALALVAAMGVFIFAALSLLSHLLLRKWHESALSREG</sequence>
<comment type="similarity">
    <text evidence="7">Belongs to the binding-protein-dependent transport system permease family.</text>
</comment>
<dbReference type="CDD" id="cd06261">
    <property type="entry name" value="TM_PBP2"/>
    <property type="match status" value="1"/>
</dbReference>
<dbReference type="AlphaFoldDB" id="A0A7X6H1M1"/>
<keyword evidence="6 7" id="KW-0472">Membrane</keyword>
<name>A0A7X6H1M1_9RHOB</name>
<comment type="caution">
    <text evidence="9">The sequence shown here is derived from an EMBL/GenBank/DDBJ whole genome shotgun (WGS) entry which is preliminary data.</text>
</comment>
<evidence type="ECO:0000256" key="4">
    <source>
        <dbReference type="ARBA" id="ARBA00022692"/>
    </source>
</evidence>
<evidence type="ECO:0000256" key="2">
    <source>
        <dbReference type="ARBA" id="ARBA00022448"/>
    </source>
</evidence>
<keyword evidence="2 7" id="KW-0813">Transport</keyword>
<evidence type="ECO:0000256" key="7">
    <source>
        <dbReference type="RuleBase" id="RU363032"/>
    </source>
</evidence>
<dbReference type="Pfam" id="PF00528">
    <property type="entry name" value="BPD_transp_1"/>
    <property type="match status" value="1"/>
</dbReference>
<dbReference type="Gene3D" id="1.10.3720.10">
    <property type="entry name" value="MetI-like"/>
    <property type="match status" value="1"/>
</dbReference>
<dbReference type="PANTHER" id="PTHR30151">
    <property type="entry name" value="ALKANE SULFONATE ABC TRANSPORTER-RELATED, MEMBRANE SUBUNIT"/>
    <property type="match status" value="1"/>
</dbReference>
<feature type="transmembrane region" description="Helical" evidence="7">
    <location>
        <begin position="118"/>
        <end position="141"/>
    </location>
</feature>
<dbReference type="SUPFAM" id="SSF161098">
    <property type="entry name" value="MetI-like"/>
    <property type="match status" value="1"/>
</dbReference>
<comment type="subcellular location">
    <subcellularLocation>
        <location evidence="1 7">Cell membrane</location>
        <topology evidence="1 7">Multi-pass membrane protein</topology>
    </subcellularLocation>
</comment>
<feature type="transmembrane region" description="Helical" evidence="7">
    <location>
        <begin position="82"/>
        <end position="106"/>
    </location>
</feature>
<dbReference type="Proteomes" id="UP000526408">
    <property type="component" value="Unassembled WGS sequence"/>
</dbReference>
<feature type="transmembrane region" description="Helical" evidence="7">
    <location>
        <begin position="249"/>
        <end position="275"/>
    </location>
</feature>
<keyword evidence="10" id="KW-1185">Reference proteome</keyword>
<feature type="transmembrane region" description="Helical" evidence="7">
    <location>
        <begin position="147"/>
        <end position="171"/>
    </location>
</feature>